<dbReference type="Pfam" id="PF08241">
    <property type="entry name" value="Methyltransf_11"/>
    <property type="match status" value="1"/>
</dbReference>
<dbReference type="EMBL" id="CP036433">
    <property type="protein sequence ID" value="QDU94086.1"/>
    <property type="molecule type" value="Genomic_DNA"/>
</dbReference>
<dbReference type="GO" id="GO:0043770">
    <property type="term" value="F:demethylmenaquinone methyltransferase activity"/>
    <property type="evidence" value="ECO:0007669"/>
    <property type="project" value="UniProtKB-EC"/>
</dbReference>
<keyword evidence="1" id="KW-0732">Signal</keyword>
<dbReference type="PANTHER" id="PTHR42912:SF86">
    <property type="entry name" value="BLL4992 PROTEIN"/>
    <property type="match status" value="1"/>
</dbReference>
<dbReference type="InterPro" id="IPR050508">
    <property type="entry name" value="Methyltransf_Superfamily"/>
</dbReference>
<dbReference type="RefSeq" id="WP_145051882.1">
    <property type="nucleotide sequence ID" value="NZ_CP036433.1"/>
</dbReference>
<dbReference type="Proteomes" id="UP000317648">
    <property type="component" value="Chromosome"/>
</dbReference>
<reference evidence="3 4" key="1">
    <citation type="submission" date="2019-02" db="EMBL/GenBank/DDBJ databases">
        <title>Deep-cultivation of Planctomycetes and their phenomic and genomic characterization uncovers novel biology.</title>
        <authorList>
            <person name="Wiegand S."/>
            <person name="Jogler M."/>
            <person name="Boedeker C."/>
            <person name="Pinto D."/>
            <person name="Vollmers J."/>
            <person name="Rivas-Marin E."/>
            <person name="Kohn T."/>
            <person name="Peeters S.H."/>
            <person name="Heuer A."/>
            <person name="Rast P."/>
            <person name="Oberbeckmann S."/>
            <person name="Bunk B."/>
            <person name="Jeske O."/>
            <person name="Meyerdierks A."/>
            <person name="Storesund J.E."/>
            <person name="Kallscheuer N."/>
            <person name="Luecker S."/>
            <person name="Lage O.M."/>
            <person name="Pohl T."/>
            <person name="Merkel B.J."/>
            <person name="Hornburger P."/>
            <person name="Mueller R.-W."/>
            <person name="Bruemmer F."/>
            <person name="Labrenz M."/>
            <person name="Spormann A.M."/>
            <person name="Op den Camp H."/>
            <person name="Overmann J."/>
            <person name="Amann R."/>
            <person name="Jetten M.S.M."/>
            <person name="Mascher T."/>
            <person name="Medema M.H."/>
            <person name="Devos D.P."/>
            <person name="Kaster A.-K."/>
            <person name="Ovreas L."/>
            <person name="Rohde M."/>
            <person name="Galperin M.Y."/>
            <person name="Jogler C."/>
        </authorList>
    </citation>
    <scope>NUCLEOTIDE SEQUENCE [LARGE SCALE GENOMIC DNA]</scope>
    <source>
        <strain evidence="3 4">Pla85_3_4</strain>
    </source>
</reference>
<dbReference type="InterPro" id="IPR013216">
    <property type="entry name" value="Methyltransf_11"/>
</dbReference>
<name>A0A518DQH0_9BACT</name>
<keyword evidence="3" id="KW-0830">Ubiquinone</keyword>
<feature type="chain" id="PRO_5021832194" evidence="1">
    <location>
        <begin position="21"/>
        <end position="228"/>
    </location>
</feature>
<evidence type="ECO:0000259" key="2">
    <source>
        <dbReference type="Pfam" id="PF08241"/>
    </source>
</evidence>
<dbReference type="PANTHER" id="PTHR42912">
    <property type="entry name" value="METHYLTRANSFERASE"/>
    <property type="match status" value="1"/>
</dbReference>
<dbReference type="GO" id="GO:0032259">
    <property type="term" value="P:methylation"/>
    <property type="evidence" value="ECO:0007669"/>
    <property type="project" value="UniProtKB-KW"/>
</dbReference>
<proteinExistence type="predicted"/>
<dbReference type="Gene3D" id="3.40.50.150">
    <property type="entry name" value="Vaccinia Virus protein VP39"/>
    <property type="match status" value="1"/>
</dbReference>
<protein>
    <submittedName>
        <fullName evidence="3">Ubiquinone/menaquinone biosynthesis C-methyltransferase UbiE</fullName>
        <ecNumber evidence="3">2.1.1.163</ecNumber>
    </submittedName>
</protein>
<dbReference type="SUPFAM" id="SSF53335">
    <property type="entry name" value="S-adenosyl-L-methionine-dependent methyltransferases"/>
    <property type="match status" value="1"/>
</dbReference>
<feature type="domain" description="Methyltransferase type 11" evidence="2">
    <location>
        <begin position="73"/>
        <end position="171"/>
    </location>
</feature>
<dbReference type="KEGG" id="lcre:Pla8534_18720"/>
<gene>
    <name evidence="3" type="primary">ubiE_2</name>
    <name evidence="3" type="ORF">Pla8534_18720</name>
</gene>
<accession>A0A518DQH0</accession>
<dbReference type="CDD" id="cd02440">
    <property type="entry name" value="AdoMet_MTases"/>
    <property type="match status" value="1"/>
</dbReference>
<dbReference type="GO" id="GO:0008757">
    <property type="term" value="F:S-adenosylmethionine-dependent methyltransferase activity"/>
    <property type="evidence" value="ECO:0007669"/>
    <property type="project" value="InterPro"/>
</dbReference>
<keyword evidence="3" id="KW-0489">Methyltransferase</keyword>
<dbReference type="AlphaFoldDB" id="A0A518DQH0"/>
<organism evidence="3 4">
    <name type="scientific">Lignipirellula cremea</name>
    <dbReference type="NCBI Taxonomy" id="2528010"/>
    <lineage>
        <taxon>Bacteria</taxon>
        <taxon>Pseudomonadati</taxon>
        <taxon>Planctomycetota</taxon>
        <taxon>Planctomycetia</taxon>
        <taxon>Pirellulales</taxon>
        <taxon>Pirellulaceae</taxon>
        <taxon>Lignipirellula</taxon>
    </lineage>
</organism>
<sequence length="228" mass="25526" precursor="true">MPQKYLTSIGLLLFSLPLAAQEKSVNPGVNKSFETPNVPEFVERFEREGRDAFDHRQEVVAALRLKPGMAVADVGAGTGLFTRMFSPLLGEKGKVYAVDISEEFVAHVERIAKEQKQNNIVGVVCKPDSVVLPPASVDLVFICDTYHHFEFPHKTMRSIHRALKPGGKVVLIDFHRIEGVSSEWTMGHVRAGQEIFTKEIVEAGFKQVAEKQGLLKESYFVWFEKVGE</sequence>
<keyword evidence="3" id="KW-0808">Transferase</keyword>
<dbReference type="InterPro" id="IPR029063">
    <property type="entry name" value="SAM-dependent_MTases_sf"/>
</dbReference>
<dbReference type="OrthoDB" id="9784101at2"/>
<keyword evidence="4" id="KW-1185">Reference proteome</keyword>
<evidence type="ECO:0000313" key="3">
    <source>
        <dbReference type="EMBL" id="QDU94086.1"/>
    </source>
</evidence>
<evidence type="ECO:0000256" key="1">
    <source>
        <dbReference type="SAM" id="SignalP"/>
    </source>
</evidence>
<feature type="signal peptide" evidence="1">
    <location>
        <begin position="1"/>
        <end position="20"/>
    </location>
</feature>
<evidence type="ECO:0000313" key="4">
    <source>
        <dbReference type="Proteomes" id="UP000317648"/>
    </source>
</evidence>
<dbReference type="EC" id="2.1.1.163" evidence="3"/>